<dbReference type="Proteomes" id="UP000014975">
    <property type="component" value="Unassembled WGS sequence"/>
</dbReference>
<name>S7TEI8_9BACT</name>
<reference evidence="4 5" key="1">
    <citation type="journal article" date="2013" name="Genome Announc.">
        <title>Draft genome sequences for three mercury-methylating, sulfate-reducing bacteria.</title>
        <authorList>
            <person name="Brown S.D."/>
            <person name="Hurt R.A.Jr."/>
            <person name="Gilmour C.C."/>
            <person name="Elias D.A."/>
        </authorList>
    </citation>
    <scope>NUCLEOTIDE SEQUENCE [LARGE SCALE GENOMIC DNA]</scope>
    <source>
        <strain evidence="4 5">DSM 16529</strain>
    </source>
</reference>
<feature type="region of interest" description="Disordered" evidence="3">
    <location>
        <begin position="111"/>
        <end position="169"/>
    </location>
</feature>
<dbReference type="RefSeq" id="WP_020886254.1">
    <property type="nucleotide sequence ID" value="NZ_ATHI01000005.1"/>
</dbReference>
<comment type="similarity">
    <text evidence="1 2">Belongs to the UPF0251 family.</text>
</comment>
<organism evidence="4 5">
    <name type="scientific">Alkalidesulfovibrio alkalitolerans DSM 16529</name>
    <dbReference type="NCBI Taxonomy" id="1121439"/>
    <lineage>
        <taxon>Bacteria</taxon>
        <taxon>Pseudomonadati</taxon>
        <taxon>Thermodesulfobacteriota</taxon>
        <taxon>Desulfovibrionia</taxon>
        <taxon>Desulfovibrionales</taxon>
        <taxon>Desulfovibrionaceae</taxon>
        <taxon>Alkalidesulfovibrio</taxon>
    </lineage>
</organism>
<sequence length="169" mass="17255">MGRHRKCRRIEGRYDVSFFKPRGIPMSELTGVSVPVDGIEAMRLVDAEGLSQEEAAGRMGVSAPTLCRILAAARSTVARALAGGMAIRIDDPRKETGSEDAGPCQTAMAAFAGDIPNGPGGTSVDGETPASESSEAARPNPGGSGRGCRGAGGGRGKRGCGKGFGHGRK</sequence>
<dbReference type="PATRIC" id="fig|1121439.3.peg.763"/>
<evidence type="ECO:0000256" key="3">
    <source>
        <dbReference type="SAM" id="MobiDB-lite"/>
    </source>
</evidence>
<keyword evidence="5" id="KW-1185">Reference proteome</keyword>
<evidence type="ECO:0000256" key="2">
    <source>
        <dbReference type="HAMAP-Rule" id="MF_00674"/>
    </source>
</evidence>
<evidence type="ECO:0000313" key="5">
    <source>
        <dbReference type="Proteomes" id="UP000014975"/>
    </source>
</evidence>
<evidence type="ECO:0000256" key="1">
    <source>
        <dbReference type="ARBA" id="ARBA00009350"/>
    </source>
</evidence>
<protein>
    <recommendedName>
        <fullName evidence="2">UPF0251 protein dsat_2368</fullName>
    </recommendedName>
</protein>
<dbReference type="eggNOG" id="COG1342">
    <property type="taxonomic scope" value="Bacteria"/>
</dbReference>
<feature type="compositionally biased region" description="Basic residues" evidence="3">
    <location>
        <begin position="155"/>
        <end position="169"/>
    </location>
</feature>
<dbReference type="OrthoDB" id="280278at2"/>
<feature type="compositionally biased region" description="Gly residues" evidence="3">
    <location>
        <begin position="142"/>
        <end position="154"/>
    </location>
</feature>
<dbReference type="Gene3D" id="1.10.10.10">
    <property type="entry name" value="Winged helix-like DNA-binding domain superfamily/Winged helix DNA-binding domain"/>
    <property type="match status" value="1"/>
</dbReference>
<dbReference type="PANTHER" id="PTHR37478">
    <property type="match status" value="1"/>
</dbReference>
<dbReference type="STRING" id="1121439.dsat_2368"/>
<dbReference type="HAMAP" id="MF_00674">
    <property type="entry name" value="UPF0251"/>
    <property type="match status" value="1"/>
</dbReference>
<proteinExistence type="inferred from homology"/>
<gene>
    <name evidence="4" type="ORF">dsat_2368</name>
</gene>
<dbReference type="InterPro" id="IPR036388">
    <property type="entry name" value="WH-like_DNA-bd_sf"/>
</dbReference>
<comment type="caution">
    <text evidence="4">The sequence shown here is derived from an EMBL/GenBank/DDBJ whole genome shotgun (WGS) entry which is preliminary data.</text>
</comment>
<dbReference type="EMBL" id="ATHI01000005">
    <property type="protein sequence ID" value="EPR35005.1"/>
    <property type="molecule type" value="Genomic_DNA"/>
</dbReference>
<dbReference type="PANTHER" id="PTHR37478:SF2">
    <property type="entry name" value="UPF0251 PROTEIN TK0562"/>
    <property type="match status" value="1"/>
</dbReference>
<dbReference type="AlphaFoldDB" id="S7TEI8"/>
<dbReference type="InterPro" id="IPR002852">
    <property type="entry name" value="UPF0251"/>
</dbReference>
<accession>S7TEI8</accession>
<dbReference type="Pfam" id="PF02001">
    <property type="entry name" value="DUF134"/>
    <property type="match status" value="1"/>
</dbReference>
<evidence type="ECO:0000313" key="4">
    <source>
        <dbReference type="EMBL" id="EPR35005.1"/>
    </source>
</evidence>